<sequence>MIHKEKFITVRYVLILLLFVFYIYIFLMLVGMSSNIKDFIIHTIGLYKVNIFNANTKKLINVENVITSFNYTKLSLDSESLKFHQKLQIFYRVFLCIKSPYDIILKIFHGTLRNIETSCYTHIATIKSSHFLDALYMILIYQYKLGIDSSHLINQHNKNTLVITSIPSIRGFSGRARVRNILNNKESSYE</sequence>
<keyword evidence="1" id="KW-1133">Transmembrane helix</keyword>
<organism evidence="2 3">
    <name type="scientific">Ehrlichia cf. muris str. EmCRT</name>
    <dbReference type="NCBI Taxonomy" id="1359167"/>
    <lineage>
        <taxon>Bacteria</taxon>
        <taxon>Pseudomonadati</taxon>
        <taxon>Pseudomonadota</taxon>
        <taxon>Alphaproteobacteria</taxon>
        <taxon>Rickettsiales</taxon>
        <taxon>Anaplasmataceae</taxon>
        <taxon>Ehrlichia</taxon>
    </lineage>
</organism>
<evidence type="ECO:0000313" key="2">
    <source>
        <dbReference type="EMBL" id="KJV63479.1"/>
    </source>
</evidence>
<comment type="caution">
    <text evidence="2">The sequence shown here is derived from an EMBL/GenBank/DDBJ whole genome shotgun (WGS) entry which is preliminary data.</text>
</comment>
<protein>
    <submittedName>
        <fullName evidence="2">Uncharacterized protein</fullName>
    </submittedName>
</protein>
<dbReference type="Proteomes" id="UP000033546">
    <property type="component" value="Unassembled WGS sequence"/>
</dbReference>
<evidence type="ECO:0000313" key="3">
    <source>
        <dbReference type="Proteomes" id="UP000033546"/>
    </source>
</evidence>
<accession>A0A0F3N969</accession>
<evidence type="ECO:0000256" key="1">
    <source>
        <dbReference type="SAM" id="Phobius"/>
    </source>
</evidence>
<dbReference type="AlphaFoldDB" id="A0A0F3N969"/>
<reference evidence="2 3" key="1">
    <citation type="submission" date="2015-02" db="EMBL/GenBank/DDBJ databases">
        <title>Genome Sequencing of Rickettsiales.</title>
        <authorList>
            <person name="Daugherty S.C."/>
            <person name="Su Q."/>
            <person name="Abolude K."/>
            <person name="Beier-Sexton M."/>
            <person name="Carlyon J.A."/>
            <person name="Carter R."/>
            <person name="Day N.P."/>
            <person name="Dumler S.J."/>
            <person name="Dyachenko V."/>
            <person name="Godinez A."/>
            <person name="Kurtti T.J."/>
            <person name="Lichay M."/>
            <person name="Mullins K.E."/>
            <person name="Ott S."/>
            <person name="Pappas-Brown V."/>
            <person name="Paris D.H."/>
            <person name="Patel P."/>
            <person name="Richards A.L."/>
            <person name="Sadzewicz L."/>
            <person name="Sears K."/>
            <person name="Seidman D."/>
            <person name="Sengamalay N."/>
            <person name="Stenos J."/>
            <person name="Tallon L.J."/>
            <person name="Vincent G."/>
            <person name="Fraser C.M."/>
            <person name="Munderloh U."/>
            <person name="Dunning-Hotopp J.C."/>
        </authorList>
    </citation>
    <scope>NUCLEOTIDE SEQUENCE [LARGE SCALE GENOMIC DNA]</scope>
    <source>
        <strain evidence="2 3">EmCRT</strain>
    </source>
</reference>
<feature type="transmembrane region" description="Helical" evidence="1">
    <location>
        <begin position="12"/>
        <end position="32"/>
    </location>
</feature>
<dbReference type="EMBL" id="LANU01000003">
    <property type="protein sequence ID" value="KJV63479.1"/>
    <property type="molecule type" value="Genomic_DNA"/>
</dbReference>
<name>A0A0F3N969_9RICK</name>
<keyword evidence="1" id="KW-0812">Transmembrane</keyword>
<dbReference type="PATRIC" id="fig|1359167.3.peg.899"/>
<keyword evidence="1" id="KW-0472">Membrane</keyword>
<gene>
    <name evidence="2" type="ORF">EMUCRT_0934</name>
</gene>
<proteinExistence type="predicted"/>